<dbReference type="Pfam" id="PF01549">
    <property type="entry name" value="ShK"/>
    <property type="match status" value="2"/>
</dbReference>
<reference evidence="2 3" key="1">
    <citation type="submission" date="2020-08" db="EMBL/GenBank/DDBJ databases">
        <authorList>
            <person name="Koutsovoulos G."/>
            <person name="Danchin GJ E."/>
        </authorList>
    </citation>
    <scope>NUCLEOTIDE SEQUENCE [LARGE SCALE GENOMIC DNA]</scope>
</reference>
<proteinExistence type="predicted"/>
<name>A0A6V7VEX0_MELEN</name>
<sequence>MCFELKNMGYCDNAIYKAMMQKHCLSECGANACFDKRADLCPYWKQDPNNFCTNSFYSPQTVEEWCNATCNCGMHHLHPQQEMQRKNENKNIFLILF</sequence>
<protein>
    <recommendedName>
        <fullName evidence="1">ShKT domain-containing protein</fullName>
    </recommendedName>
</protein>
<evidence type="ECO:0000313" key="3">
    <source>
        <dbReference type="Proteomes" id="UP000580250"/>
    </source>
</evidence>
<evidence type="ECO:0000313" key="2">
    <source>
        <dbReference type="EMBL" id="CAD2173412.1"/>
    </source>
</evidence>
<accession>A0A6V7VEX0</accession>
<gene>
    <name evidence="2" type="ORF">MENT_LOCUS25018</name>
</gene>
<feature type="domain" description="ShKT" evidence="1">
    <location>
        <begin position="33"/>
        <end position="71"/>
    </location>
</feature>
<evidence type="ECO:0000259" key="1">
    <source>
        <dbReference type="Pfam" id="PF01549"/>
    </source>
</evidence>
<dbReference type="OrthoDB" id="5888476at2759"/>
<dbReference type="EMBL" id="CAJEWN010000217">
    <property type="protein sequence ID" value="CAD2173412.1"/>
    <property type="molecule type" value="Genomic_DNA"/>
</dbReference>
<feature type="domain" description="ShKT" evidence="1">
    <location>
        <begin position="2"/>
        <end position="29"/>
    </location>
</feature>
<dbReference type="InterPro" id="IPR003582">
    <property type="entry name" value="ShKT_dom"/>
</dbReference>
<comment type="caution">
    <text evidence="2">The sequence shown here is derived from an EMBL/GenBank/DDBJ whole genome shotgun (WGS) entry which is preliminary data.</text>
</comment>
<dbReference type="Proteomes" id="UP000580250">
    <property type="component" value="Unassembled WGS sequence"/>
</dbReference>
<organism evidence="2 3">
    <name type="scientific">Meloidogyne enterolobii</name>
    <name type="common">Root-knot nematode worm</name>
    <name type="synonym">Meloidogyne mayaguensis</name>
    <dbReference type="NCBI Taxonomy" id="390850"/>
    <lineage>
        <taxon>Eukaryota</taxon>
        <taxon>Metazoa</taxon>
        <taxon>Ecdysozoa</taxon>
        <taxon>Nematoda</taxon>
        <taxon>Chromadorea</taxon>
        <taxon>Rhabditida</taxon>
        <taxon>Tylenchina</taxon>
        <taxon>Tylenchomorpha</taxon>
        <taxon>Tylenchoidea</taxon>
        <taxon>Meloidogynidae</taxon>
        <taxon>Meloidogyninae</taxon>
        <taxon>Meloidogyne</taxon>
    </lineage>
</organism>
<dbReference type="AlphaFoldDB" id="A0A6V7VEX0"/>